<evidence type="ECO:0000256" key="9">
    <source>
        <dbReference type="ARBA" id="ARBA00022741"/>
    </source>
</evidence>
<dbReference type="KEGG" id="gtr:GLOTRDRAFT_96055"/>
<dbReference type="Gene3D" id="3.20.20.20">
    <property type="entry name" value="Dihydropteroate synthase-like"/>
    <property type="match status" value="1"/>
</dbReference>
<keyword evidence="12" id="KW-0460">Magnesium</keyword>
<dbReference type="GO" id="GO:0004156">
    <property type="term" value="F:dihydropteroate synthase activity"/>
    <property type="evidence" value="ECO:0007669"/>
    <property type="project" value="UniProtKB-EC"/>
</dbReference>
<dbReference type="InterPro" id="IPR035907">
    <property type="entry name" value="Hppk_sf"/>
</dbReference>
<dbReference type="PROSITE" id="PS50972">
    <property type="entry name" value="PTERIN_BINDING"/>
    <property type="match status" value="1"/>
</dbReference>
<evidence type="ECO:0000313" key="16">
    <source>
        <dbReference type="EMBL" id="EPQ51788.1"/>
    </source>
</evidence>
<dbReference type="PANTHER" id="PTHR20941">
    <property type="entry name" value="FOLATE SYNTHESIS PROTEINS"/>
    <property type="match status" value="1"/>
</dbReference>
<dbReference type="OMA" id="FMYETEP"/>
<proteinExistence type="inferred from homology"/>
<dbReference type="GO" id="GO:0046654">
    <property type="term" value="P:tetrahydrofolate biosynthetic process"/>
    <property type="evidence" value="ECO:0007669"/>
    <property type="project" value="UniProtKB-UniPathway"/>
</dbReference>
<organism evidence="16 17">
    <name type="scientific">Gloeophyllum trabeum (strain ATCC 11539 / FP-39264 / Madison 617)</name>
    <name type="common">Brown rot fungus</name>
    <dbReference type="NCBI Taxonomy" id="670483"/>
    <lineage>
        <taxon>Eukaryota</taxon>
        <taxon>Fungi</taxon>
        <taxon>Dikarya</taxon>
        <taxon>Basidiomycota</taxon>
        <taxon>Agaricomycotina</taxon>
        <taxon>Agaricomycetes</taxon>
        <taxon>Gloeophyllales</taxon>
        <taxon>Gloeophyllaceae</taxon>
        <taxon>Gloeophyllum</taxon>
    </lineage>
</organism>
<evidence type="ECO:0000256" key="4">
    <source>
        <dbReference type="ARBA" id="ARBA00004763"/>
    </source>
</evidence>
<dbReference type="UniPathway" id="UPA00077">
    <property type="reaction ID" value="UER00155"/>
</dbReference>
<dbReference type="InterPro" id="IPR043133">
    <property type="entry name" value="GTP-CH-I_C/QueF"/>
</dbReference>
<dbReference type="InterPro" id="IPR011005">
    <property type="entry name" value="Dihydropteroate_synth-like_sf"/>
</dbReference>
<accession>S7PW90</accession>
<dbReference type="Gene3D" id="3.30.1130.10">
    <property type="match status" value="1"/>
</dbReference>
<dbReference type="CDD" id="cd00483">
    <property type="entry name" value="HPPK"/>
    <property type="match status" value="1"/>
</dbReference>
<dbReference type="GO" id="GO:0046872">
    <property type="term" value="F:metal ion binding"/>
    <property type="evidence" value="ECO:0007669"/>
    <property type="project" value="UniProtKB-KW"/>
</dbReference>
<keyword evidence="13" id="KW-0289">Folate biosynthesis</keyword>
<dbReference type="InterPro" id="IPR006390">
    <property type="entry name" value="DHP_synth_dom"/>
</dbReference>
<evidence type="ECO:0000256" key="5">
    <source>
        <dbReference type="ARBA" id="ARBA00005051"/>
    </source>
</evidence>
<dbReference type="NCBIfam" id="TIGR01496">
    <property type="entry name" value="DHPS"/>
    <property type="match status" value="1"/>
</dbReference>
<evidence type="ECO:0000256" key="8">
    <source>
        <dbReference type="ARBA" id="ARBA00022723"/>
    </source>
</evidence>
<evidence type="ECO:0000313" key="17">
    <source>
        <dbReference type="Proteomes" id="UP000030669"/>
    </source>
</evidence>
<dbReference type="InterPro" id="IPR000489">
    <property type="entry name" value="Pterin-binding_dom"/>
</dbReference>
<comment type="catalytic activity">
    <reaction evidence="1">
        <text>(7,8-dihydropterin-6-yl)methyl diphosphate + 4-aminobenzoate = 7,8-dihydropteroate + diphosphate</text>
        <dbReference type="Rhea" id="RHEA:19949"/>
        <dbReference type="ChEBI" id="CHEBI:17836"/>
        <dbReference type="ChEBI" id="CHEBI:17839"/>
        <dbReference type="ChEBI" id="CHEBI:33019"/>
        <dbReference type="ChEBI" id="CHEBI:72950"/>
        <dbReference type="EC" id="2.5.1.15"/>
    </reaction>
</comment>
<dbReference type="GO" id="GO:0046656">
    <property type="term" value="P:folic acid biosynthetic process"/>
    <property type="evidence" value="ECO:0007669"/>
    <property type="project" value="UniProtKB-KW"/>
</dbReference>
<comment type="similarity">
    <text evidence="6">In the C-terminal section; belongs to the DHPS family.</text>
</comment>
<evidence type="ECO:0000256" key="6">
    <source>
        <dbReference type="ARBA" id="ARBA00009951"/>
    </source>
</evidence>
<dbReference type="SUPFAM" id="SSF55083">
    <property type="entry name" value="6-hydroxymethyl-7,8-dihydropterin pyrophosphokinase, HPPK"/>
    <property type="match status" value="1"/>
</dbReference>
<dbReference type="GO" id="GO:0003848">
    <property type="term" value="F:2-amino-4-hydroxy-6-hydroxymethyldihydropteridine diphosphokinase activity"/>
    <property type="evidence" value="ECO:0007669"/>
    <property type="project" value="UniProtKB-EC"/>
</dbReference>
<dbReference type="STRING" id="670483.S7PW90"/>
<keyword evidence="7" id="KW-0808">Transferase</keyword>
<keyword evidence="9" id="KW-0547">Nucleotide-binding</keyword>
<comment type="cofactor">
    <cofactor evidence="3">
        <name>Mg(2+)</name>
        <dbReference type="ChEBI" id="CHEBI:18420"/>
    </cofactor>
</comment>
<dbReference type="AlphaFoldDB" id="S7PW90"/>
<evidence type="ECO:0000256" key="11">
    <source>
        <dbReference type="ARBA" id="ARBA00022840"/>
    </source>
</evidence>
<dbReference type="GO" id="GO:0016301">
    <property type="term" value="F:kinase activity"/>
    <property type="evidence" value="ECO:0007669"/>
    <property type="project" value="UniProtKB-KW"/>
</dbReference>
<dbReference type="EMBL" id="KB469309">
    <property type="protein sequence ID" value="EPQ51788.1"/>
    <property type="molecule type" value="Genomic_DNA"/>
</dbReference>
<dbReference type="Pfam" id="PF01288">
    <property type="entry name" value="HPPK"/>
    <property type="match status" value="1"/>
</dbReference>
<comment type="catalytic activity">
    <reaction evidence="2">
        <text>6-hydroxymethyl-7,8-dihydropterin + ATP = (7,8-dihydropterin-6-yl)methyl diphosphate + AMP + H(+)</text>
        <dbReference type="Rhea" id="RHEA:11412"/>
        <dbReference type="ChEBI" id="CHEBI:15378"/>
        <dbReference type="ChEBI" id="CHEBI:30616"/>
        <dbReference type="ChEBI" id="CHEBI:44841"/>
        <dbReference type="ChEBI" id="CHEBI:72950"/>
        <dbReference type="ChEBI" id="CHEBI:456215"/>
        <dbReference type="EC" id="2.7.6.3"/>
    </reaction>
</comment>
<dbReference type="Proteomes" id="UP000030669">
    <property type="component" value="Unassembled WGS sequence"/>
</dbReference>
<keyword evidence="10" id="KW-0418">Kinase</keyword>
<evidence type="ECO:0000256" key="14">
    <source>
        <dbReference type="ARBA" id="ARBA00023268"/>
    </source>
</evidence>
<keyword evidence="11" id="KW-0067">ATP-binding</keyword>
<dbReference type="GeneID" id="19309795"/>
<evidence type="ECO:0000256" key="7">
    <source>
        <dbReference type="ARBA" id="ARBA00022679"/>
    </source>
</evidence>
<dbReference type="SUPFAM" id="SSF55620">
    <property type="entry name" value="Tetrahydrobiopterin biosynthesis enzymes-like"/>
    <property type="match status" value="1"/>
</dbReference>
<dbReference type="PANTHER" id="PTHR20941:SF1">
    <property type="entry name" value="FOLIC ACID SYNTHESIS PROTEIN FOL1"/>
    <property type="match status" value="1"/>
</dbReference>
<gene>
    <name evidence="16" type="ORF">GLOTRDRAFT_96055</name>
</gene>
<evidence type="ECO:0000256" key="12">
    <source>
        <dbReference type="ARBA" id="ARBA00022842"/>
    </source>
</evidence>
<dbReference type="OrthoDB" id="615426at2759"/>
<dbReference type="GO" id="GO:0005740">
    <property type="term" value="C:mitochondrial envelope"/>
    <property type="evidence" value="ECO:0007669"/>
    <property type="project" value="TreeGrafter"/>
</dbReference>
<dbReference type="Pfam" id="PF00809">
    <property type="entry name" value="Pterin_bind"/>
    <property type="match status" value="1"/>
</dbReference>
<evidence type="ECO:0000259" key="15">
    <source>
        <dbReference type="PROSITE" id="PS50972"/>
    </source>
</evidence>
<reference evidence="16 17" key="1">
    <citation type="journal article" date="2012" name="Science">
        <title>The Paleozoic origin of enzymatic lignin decomposition reconstructed from 31 fungal genomes.</title>
        <authorList>
            <person name="Floudas D."/>
            <person name="Binder M."/>
            <person name="Riley R."/>
            <person name="Barry K."/>
            <person name="Blanchette R.A."/>
            <person name="Henrissat B."/>
            <person name="Martinez A.T."/>
            <person name="Otillar R."/>
            <person name="Spatafora J.W."/>
            <person name="Yadav J.S."/>
            <person name="Aerts A."/>
            <person name="Benoit I."/>
            <person name="Boyd A."/>
            <person name="Carlson A."/>
            <person name="Copeland A."/>
            <person name="Coutinho P.M."/>
            <person name="de Vries R.P."/>
            <person name="Ferreira P."/>
            <person name="Findley K."/>
            <person name="Foster B."/>
            <person name="Gaskell J."/>
            <person name="Glotzer D."/>
            <person name="Gorecki P."/>
            <person name="Heitman J."/>
            <person name="Hesse C."/>
            <person name="Hori C."/>
            <person name="Igarashi K."/>
            <person name="Jurgens J.A."/>
            <person name="Kallen N."/>
            <person name="Kersten P."/>
            <person name="Kohler A."/>
            <person name="Kuees U."/>
            <person name="Kumar T.K.A."/>
            <person name="Kuo A."/>
            <person name="LaButti K."/>
            <person name="Larrondo L.F."/>
            <person name="Lindquist E."/>
            <person name="Ling A."/>
            <person name="Lombard V."/>
            <person name="Lucas S."/>
            <person name="Lundell T."/>
            <person name="Martin R."/>
            <person name="McLaughlin D.J."/>
            <person name="Morgenstern I."/>
            <person name="Morin E."/>
            <person name="Murat C."/>
            <person name="Nagy L.G."/>
            <person name="Nolan M."/>
            <person name="Ohm R.A."/>
            <person name="Patyshakuliyeva A."/>
            <person name="Rokas A."/>
            <person name="Ruiz-Duenas F.J."/>
            <person name="Sabat G."/>
            <person name="Salamov A."/>
            <person name="Samejima M."/>
            <person name="Schmutz J."/>
            <person name="Slot J.C."/>
            <person name="St John F."/>
            <person name="Stenlid J."/>
            <person name="Sun H."/>
            <person name="Sun S."/>
            <person name="Syed K."/>
            <person name="Tsang A."/>
            <person name="Wiebenga A."/>
            <person name="Young D."/>
            <person name="Pisabarro A."/>
            <person name="Eastwood D.C."/>
            <person name="Martin F."/>
            <person name="Cullen D."/>
            <person name="Grigoriev I.V."/>
            <person name="Hibbett D.S."/>
        </authorList>
    </citation>
    <scope>NUCLEOTIDE SEQUENCE [LARGE SCALE GENOMIC DNA]</scope>
    <source>
        <strain evidence="16 17">ATCC 11539</strain>
    </source>
</reference>
<protein>
    <submittedName>
        <fullName evidence="16">Dihydropteroate synthase</fullName>
    </submittedName>
</protein>
<dbReference type="HOGENOM" id="CLU_008023_2_0_1"/>
<evidence type="ECO:0000256" key="2">
    <source>
        <dbReference type="ARBA" id="ARBA00000198"/>
    </source>
</evidence>
<feature type="domain" description="Pterin-binding" evidence="15">
    <location>
        <begin position="492"/>
        <end position="802"/>
    </location>
</feature>
<comment type="pathway">
    <text evidence="5">Cofactor biosynthesis; tetrahydrofolate biosynthesis; 2-amino-4-hydroxy-6-hydroxymethyl-7,8-dihydropteridine diphosphate from 7,8-dihydroneopterin triphosphate: step 4/4.</text>
</comment>
<keyword evidence="17" id="KW-1185">Reference proteome</keyword>
<name>S7PW90_GLOTA</name>
<evidence type="ECO:0000256" key="13">
    <source>
        <dbReference type="ARBA" id="ARBA00022909"/>
    </source>
</evidence>
<evidence type="ECO:0000256" key="1">
    <source>
        <dbReference type="ARBA" id="ARBA00000012"/>
    </source>
</evidence>
<evidence type="ECO:0000256" key="3">
    <source>
        <dbReference type="ARBA" id="ARBA00001946"/>
    </source>
</evidence>
<dbReference type="GO" id="GO:0005524">
    <property type="term" value="F:ATP binding"/>
    <property type="evidence" value="ECO:0007669"/>
    <property type="project" value="UniProtKB-KW"/>
</dbReference>
<evidence type="ECO:0000256" key="10">
    <source>
        <dbReference type="ARBA" id="ARBA00022777"/>
    </source>
</evidence>
<keyword evidence="8" id="KW-0479">Metal-binding</keyword>
<dbReference type="InterPro" id="IPR000550">
    <property type="entry name" value="Hppk"/>
</dbReference>
<dbReference type="NCBIfam" id="TIGR01498">
    <property type="entry name" value="folK"/>
    <property type="match status" value="1"/>
</dbReference>
<keyword evidence="14" id="KW-0511">Multifunctional enzyme</keyword>
<dbReference type="SUPFAM" id="SSF51717">
    <property type="entry name" value="Dihydropteroate synthetase-like"/>
    <property type="match status" value="1"/>
</dbReference>
<dbReference type="InterPro" id="IPR045031">
    <property type="entry name" value="DHP_synth-like"/>
</dbReference>
<comment type="pathway">
    <text evidence="4">Cofactor biosynthesis; tetrahydrofolate biosynthesis; 7,8-dihydrofolate from 2-amino-4-hydroxy-6-hydroxymethyl-7,8-dihydropteridine diphosphate and 4-aminobenzoate: step 1/2.</text>
</comment>
<dbReference type="RefSeq" id="XP_007869689.1">
    <property type="nucleotide sequence ID" value="XM_007871498.1"/>
</dbReference>
<sequence length="809" mass="88402">MATHSPRDFVRVNDLLLHARLEDGTRWPSPQDPQPQPVLLSVSLVHDTRRAAEVDCVKDNIDYDALSTLLLSKYSQSIAILPSLEALIDRIAETCFEATPAEELHIVAKKTKGAVDSAVGIESLRFKDGRSLSEDRYFIEGLQCSTIIGPQPLERKATLGLEATQFPGIGAFHTQCIDSVTVRAQKPNALIHAEAPEIEISQSLADYRQESESSVIDAETKSLLSPYSPHATLSGLLRQVAPELYTRSQVTHTVALGLGSNLGERFANIELALRLLETPDVLDPQTIPNLVDNPQISITDTSFMYETAPMYVADRPKFINCASLIETNLEPESLLAVLKKIEQAVGRVPSTLNGPKAVDLDILTYDSGVIDTKPAQAKGDLSNLEGHFILHPRIAEREFVLRPLADMIPDYKLPTSTKSIARLLKELEASSREDAAHMYKVIPFPRYAGSDTEPPTSSSSDGVKLPAVPATERSWKYPSTYSPGSKLGRSKTYIMAILNATPDSFSDGDTHNTPEAALKYAMSSVQAGMDILDIKGYSAKPNAPFVSPQEEIDRVLPAIRAVRSVNAGAADGNADDFENLRNALVSIDTFRPDVAEVAIRAGANCINDVYAFVGQEYPVKESSAEHFLRMRKLARNLAVPVVLVHSAGDSGNKKDYSDYDYAHDHKVLEGIRVELGEKVEAAVRGKGGLRRWMVIVDPGVAFSKSWEEDLAILRNYANIVSEYRGRRERNPLAGYPLLIGTSRKGVLGHVLEQPDRDGAHPGRQTTPGERDWATAAAVSSAVLQGAIAVRAHNVQGIAEVFRVADALWK</sequence>
<dbReference type="Gene3D" id="3.30.70.560">
    <property type="entry name" value="7,8-Dihydro-6-hydroxymethylpterin-pyrophosphokinase HPPK"/>
    <property type="match status" value="1"/>
</dbReference>
<dbReference type="eggNOG" id="KOG2544">
    <property type="taxonomic scope" value="Eukaryota"/>
</dbReference>